<dbReference type="Pfam" id="PF13895">
    <property type="entry name" value="Ig_2"/>
    <property type="match status" value="1"/>
</dbReference>
<evidence type="ECO:0000256" key="1">
    <source>
        <dbReference type="ARBA" id="ARBA00022737"/>
    </source>
</evidence>
<evidence type="ECO:0000256" key="4">
    <source>
        <dbReference type="SAM" id="SignalP"/>
    </source>
</evidence>
<dbReference type="InterPro" id="IPR036179">
    <property type="entry name" value="Ig-like_dom_sf"/>
</dbReference>
<dbReference type="SMART" id="SM00060">
    <property type="entry name" value="FN3"/>
    <property type="match status" value="4"/>
</dbReference>
<dbReference type="EMBL" id="CAJNOJ010000177">
    <property type="protein sequence ID" value="CAF1247785.1"/>
    <property type="molecule type" value="Genomic_DNA"/>
</dbReference>
<gene>
    <name evidence="7" type="ORF">EDS130_LOCUS27804</name>
</gene>
<dbReference type="Pfam" id="PF13927">
    <property type="entry name" value="Ig_3"/>
    <property type="match status" value="2"/>
</dbReference>
<sequence>MKMKIIIGILLCLVLYLQDVVTIDLPIGPSFVSTITTKQKLYYNNLGIRLDCSANGTPLPKLTWFRTNGPRSKYNLLSNQNLIIHNITKADDNRTYACIVDNQIDNDRRQSRFKSLRVRDRSPFGPELSISNNTEYRAVAGNLIELPCGVASVSSHARVSWWKNDVEMSDISDKVYNNSLILQLSNTSSSDSGNYACRIDDESSGRIISSMTLKVDLPIQCKMSVEHTTITAGSTTELICTTNSIRPSSFSWQWYHNSNLLSSKTNRYIITNSTRADMGMYQCCYLTSSSDLSTCCAQSQIRVIHSPPFILTAEQTYSNIIIMPSNNTSHVPIDLNLTLYADPLPTIELYKDGQQLISQNRMEVLPSRDLFTHYRIYVSNLNETGLYEYRINNSFGSITYSKHLNIEKQKPFLQIIPNQTVTSGKEFVLACYVSGQPNLQLKWIDQLTKQVLNTSLTSPILLRTTTIKSNIYTCQGNNPYGESSQSVYVSIQIPAKILSSTTNRTMKINETLNIACVAEGDHQLELKLTSPQSNNFYLIETKSDYRKTLSFTIEHVHMSDHGLYECYAKNNYSEDRSRFEIIVQNVPNQIEKVFIENSNRISWIKPFDGNANIVQYILRVQYKQGMTWSNETIIAVNGTDRTSYSFENYYSKCSMSITIEAVNPIGSSLPSAPLHFQINPQQLLITPSNLTAIDISSKSVMLSWQYPSFQLCDNSFIEYIIELYDEYTQILFETYRTNSTLLTINDLKSSTGYSLVVYARNEVGPSPKSQPLMIQTLESVPLAMITDLTAILLNTTSVHLTWTFENDAVQFLNGKFRAFAVAIYEQFNMSTFRTMETINPSLIIDNLHSSSQYYMSVAVCNYFDCGPSSLAIRVETPLSNLDMSRMIVHPITKPLVLDCPSTNSWSRSGKSIHEYILNNNSLFMPHPKLDDTYSEYYCGSKQYVIRFYDKPAPVLTKIHYTTSNEIGLKLRYSSDIIESLTITYKSKQNSFVNEIHISPPSPTIQLTNLSCGNTYDIVVLAKNQAGFSISDSIIGKTDGSIPTLIQSKELIETITDHFIILNMSNWLINQCSIISFEIEISPVRNSTEQALHQFYSFKNHLKSIQIDNLQSNQDYQLQIKVNSQAGEIIKIVSFRTTNDQNLTKSRSPNYYIIIIIIAASCLLALISSITVFISIKFCRLHWKNADIFIGQTRKLKPVICSSYPHHHYHGKWLTSNNEFTIENYTDSQIENSTRPYSYASEDSQGNINPYAVTGWTSNCKEQIDHSALWRDNKHAHCLIDPTDLRPSTTPSERYFRPIILESSSLDNEEACKRNPLVQIPSQYSLSNQQHPPQASSSVLSTVSSSQGELFSAFTLVPSSKQTTLNTKKYSNNNHILADQSSSSADSGVHSSYTQSPITKHSYRKCHTHGFSYDRPSSADANDDQEKHLYATYDHHFTFLSGTTPARSSIEPSKSSSYRYHEQEQYSLV</sequence>
<dbReference type="InterPro" id="IPR003961">
    <property type="entry name" value="FN3_dom"/>
</dbReference>
<dbReference type="PROSITE" id="PS50835">
    <property type="entry name" value="IG_LIKE"/>
    <property type="match status" value="5"/>
</dbReference>
<dbReference type="SUPFAM" id="SSF49265">
    <property type="entry name" value="Fibronectin type III"/>
    <property type="match status" value="3"/>
</dbReference>
<dbReference type="SMART" id="SM00409">
    <property type="entry name" value="IG"/>
    <property type="match status" value="5"/>
</dbReference>
<evidence type="ECO:0000313" key="7">
    <source>
        <dbReference type="EMBL" id="CAF1247785.1"/>
    </source>
</evidence>
<dbReference type="PANTHER" id="PTHR13817:SF166">
    <property type="entry name" value="NEURONAL IGCAM-RELATED"/>
    <property type="match status" value="1"/>
</dbReference>
<feature type="domain" description="Ig-like" evidence="5">
    <location>
        <begin position="218"/>
        <end position="293"/>
    </location>
</feature>
<dbReference type="InterPro" id="IPR036116">
    <property type="entry name" value="FN3_sf"/>
</dbReference>
<dbReference type="Gene3D" id="2.60.40.10">
    <property type="entry name" value="Immunoglobulins"/>
    <property type="match status" value="10"/>
</dbReference>
<feature type="domain" description="Ig-like" evidence="5">
    <location>
        <begin position="126"/>
        <end position="214"/>
    </location>
</feature>
<dbReference type="PANTHER" id="PTHR13817">
    <property type="entry name" value="TITIN"/>
    <property type="match status" value="1"/>
</dbReference>
<dbReference type="SUPFAM" id="SSF48726">
    <property type="entry name" value="Immunoglobulin"/>
    <property type="match status" value="5"/>
</dbReference>
<evidence type="ECO:0000313" key="8">
    <source>
        <dbReference type="Proteomes" id="UP000663852"/>
    </source>
</evidence>
<dbReference type="CDD" id="cd00096">
    <property type="entry name" value="Ig"/>
    <property type="match status" value="2"/>
</dbReference>
<evidence type="ECO:0000256" key="2">
    <source>
        <dbReference type="SAM" id="MobiDB-lite"/>
    </source>
</evidence>
<feature type="chain" id="PRO_5032351467" evidence="4">
    <location>
        <begin position="23"/>
        <end position="1468"/>
    </location>
</feature>
<dbReference type="OrthoDB" id="5969272at2759"/>
<keyword evidence="4" id="KW-0732">Signal</keyword>
<protein>
    <submittedName>
        <fullName evidence="7">Uncharacterized protein</fullName>
    </submittedName>
</protein>
<keyword evidence="1" id="KW-0677">Repeat</keyword>
<keyword evidence="3" id="KW-0812">Transmembrane</keyword>
<dbReference type="InterPro" id="IPR013098">
    <property type="entry name" value="Ig_I-set"/>
</dbReference>
<dbReference type="InterPro" id="IPR007110">
    <property type="entry name" value="Ig-like_dom"/>
</dbReference>
<dbReference type="Proteomes" id="UP000663852">
    <property type="component" value="Unassembled WGS sequence"/>
</dbReference>
<reference evidence="7" key="1">
    <citation type="submission" date="2021-02" db="EMBL/GenBank/DDBJ databases">
        <authorList>
            <person name="Nowell W R."/>
        </authorList>
    </citation>
    <scope>NUCLEOTIDE SEQUENCE</scope>
</reference>
<name>A0A814ZSG7_ADIRI</name>
<feature type="compositionally biased region" description="Polar residues" evidence="2">
    <location>
        <begin position="1443"/>
        <end position="1457"/>
    </location>
</feature>
<dbReference type="InterPro" id="IPR003598">
    <property type="entry name" value="Ig_sub2"/>
</dbReference>
<accession>A0A814ZSG7</accession>
<comment type="caution">
    <text evidence="7">The sequence shown here is derived from an EMBL/GenBank/DDBJ whole genome shotgun (WGS) entry which is preliminary data.</text>
</comment>
<proteinExistence type="predicted"/>
<dbReference type="InterPro" id="IPR013783">
    <property type="entry name" value="Ig-like_fold"/>
</dbReference>
<dbReference type="InterPro" id="IPR003599">
    <property type="entry name" value="Ig_sub"/>
</dbReference>
<dbReference type="InterPro" id="IPR050964">
    <property type="entry name" value="Striated_Muscle_Regulatory"/>
</dbReference>
<feature type="region of interest" description="Disordered" evidence="2">
    <location>
        <begin position="1443"/>
        <end position="1468"/>
    </location>
</feature>
<keyword evidence="3" id="KW-0472">Membrane</keyword>
<feature type="signal peptide" evidence="4">
    <location>
        <begin position="1"/>
        <end position="22"/>
    </location>
</feature>
<evidence type="ECO:0000259" key="6">
    <source>
        <dbReference type="PROSITE" id="PS50853"/>
    </source>
</evidence>
<keyword evidence="3" id="KW-1133">Transmembrane helix</keyword>
<dbReference type="CDD" id="cd00063">
    <property type="entry name" value="FN3"/>
    <property type="match status" value="3"/>
</dbReference>
<dbReference type="SMART" id="SM00408">
    <property type="entry name" value="IGc2"/>
    <property type="match status" value="5"/>
</dbReference>
<dbReference type="Pfam" id="PF00041">
    <property type="entry name" value="fn3"/>
    <property type="match status" value="1"/>
</dbReference>
<feature type="domain" description="Fibronectin type-III" evidence="6">
    <location>
        <begin position="686"/>
        <end position="779"/>
    </location>
</feature>
<feature type="domain" description="Fibronectin type-III" evidence="6">
    <location>
        <begin position="582"/>
        <end position="681"/>
    </location>
</feature>
<evidence type="ECO:0000256" key="3">
    <source>
        <dbReference type="SAM" id="Phobius"/>
    </source>
</evidence>
<feature type="transmembrane region" description="Helical" evidence="3">
    <location>
        <begin position="1150"/>
        <end position="1173"/>
    </location>
</feature>
<organism evidence="7 8">
    <name type="scientific">Adineta ricciae</name>
    <name type="common">Rotifer</name>
    <dbReference type="NCBI Taxonomy" id="249248"/>
    <lineage>
        <taxon>Eukaryota</taxon>
        <taxon>Metazoa</taxon>
        <taxon>Spiralia</taxon>
        <taxon>Gnathifera</taxon>
        <taxon>Rotifera</taxon>
        <taxon>Eurotatoria</taxon>
        <taxon>Bdelloidea</taxon>
        <taxon>Adinetida</taxon>
        <taxon>Adinetidae</taxon>
        <taxon>Adineta</taxon>
    </lineage>
</organism>
<dbReference type="Pfam" id="PF07679">
    <property type="entry name" value="I-set"/>
    <property type="match status" value="1"/>
</dbReference>
<feature type="domain" description="Ig-like" evidence="5">
    <location>
        <begin position="411"/>
        <end position="490"/>
    </location>
</feature>
<dbReference type="PROSITE" id="PS50853">
    <property type="entry name" value="FN3"/>
    <property type="match status" value="3"/>
</dbReference>
<feature type="domain" description="Fibronectin type-III" evidence="6">
    <location>
        <begin position="784"/>
        <end position="879"/>
    </location>
</feature>
<evidence type="ECO:0000259" key="5">
    <source>
        <dbReference type="PROSITE" id="PS50835"/>
    </source>
</evidence>
<feature type="domain" description="Ig-like" evidence="5">
    <location>
        <begin position="29"/>
        <end position="117"/>
    </location>
</feature>
<feature type="domain" description="Ig-like" evidence="5">
    <location>
        <begin position="494"/>
        <end position="582"/>
    </location>
</feature>
<feature type="compositionally biased region" description="Basic and acidic residues" evidence="2">
    <location>
        <begin position="1458"/>
        <end position="1468"/>
    </location>
</feature>